<protein>
    <submittedName>
        <fullName evidence="2">LytTr DNA-binding domain protein</fullName>
    </submittedName>
</protein>
<keyword evidence="2" id="KW-0238">DNA-binding</keyword>
<dbReference type="GO" id="GO:0000156">
    <property type="term" value="F:phosphorelay response regulator activity"/>
    <property type="evidence" value="ECO:0007669"/>
    <property type="project" value="InterPro"/>
</dbReference>
<dbReference type="Gene3D" id="2.40.50.1020">
    <property type="entry name" value="LytTr DNA-binding domain"/>
    <property type="match status" value="1"/>
</dbReference>
<dbReference type="Gene3D" id="3.10.450.50">
    <property type="match status" value="1"/>
</dbReference>
<dbReference type="PANTHER" id="PTHR37299">
    <property type="entry name" value="TRANSCRIPTIONAL REGULATOR-RELATED"/>
    <property type="match status" value="1"/>
</dbReference>
<organism evidence="2">
    <name type="scientific">Eubacterium limosum</name>
    <dbReference type="NCBI Taxonomy" id="1736"/>
    <lineage>
        <taxon>Bacteria</taxon>
        <taxon>Bacillati</taxon>
        <taxon>Bacillota</taxon>
        <taxon>Clostridia</taxon>
        <taxon>Eubacteriales</taxon>
        <taxon>Eubacteriaceae</taxon>
        <taxon>Eubacterium</taxon>
    </lineage>
</organism>
<dbReference type="SUPFAM" id="SSF54427">
    <property type="entry name" value="NTF2-like"/>
    <property type="match status" value="1"/>
</dbReference>
<dbReference type="PANTHER" id="PTHR37299:SF1">
    <property type="entry name" value="STAGE 0 SPORULATION PROTEIN A HOMOLOG"/>
    <property type="match status" value="1"/>
</dbReference>
<sequence>MKNAVNLTRDIICLHYDRKLDEIIKYMDENVVWIAPLGSQYVQGAENVREILSIEQEIPFVVTNAHYSLLYEDGQTAAVYGHYTASNTGVSHYLFTQEQRCTFIYRKTPAGLRVIFMHVSNPADNLLGKNEDFPFAVGKKAYELVNQKIKENRKRSQRIRFKDVANGDYYVNLNGVLYIEAQHRKCQVKCLKRSFEIKEMISDVEKELPENFLRIHRSYIVNMDYVIDCHRYQVNMVKDVQLPIPVKRYAEVFDQLTAYYSRQISER</sequence>
<accession>A0A6N3EBX3</accession>
<dbReference type="EMBL" id="CACRTR010000011">
    <property type="protein sequence ID" value="VYU39256.1"/>
    <property type="molecule type" value="Genomic_DNA"/>
</dbReference>
<dbReference type="InterPro" id="IPR032710">
    <property type="entry name" value="NTF2-like_dom_sf"/>
</dbReference>
<dbReference type="InterPro" id="IPR007492">
    <property type="entry name" value="LytTR_DNA-bd_dom"/>
</dbReference>
<name>A0A6N3EBX3_EUBLI</name>
<dbReference type="SMART" id="SM00850">
    <property type="entry name" value="LytTR"/>
    <property type="match status" value="1"/>
</dbReference>
<dbReference type="PROSITE" id="PS50930">
    <property type="entry name" value="HTH_LYTTR"/>
    <property type="match status" value="1"/>
</dbReference>
<evidence type="ECO:0000259" key="1">
    <source>
        <dbReference type="PROSITE" id="PS50930"/>
    </source>
</evidence>
<dbReference type="Pfam" id="PF04397">
    <property type="entry name" value="LytTR"/>
    <property type="match status" value="1"/>
</dbReference>
<reference evidence="2" key="1">
    <citation type="submission" date="2019-11" db="EMBL/GenBank/DDBJ databases">
        <authorList>
            <person name="Feng L."/>
        </authorList>
    </citation>
    <scope>NUCLEOTIDE SEQUENCE</scope>
    <source>
        <strain evidence="2">ElimosumLFYP34</strain>
    </source>
</reference>
<dbReference type="GO" id="GO:0003677">
    <property type="term" value="F:DNA binding"/>
    <property type="evidence" value="ECO:0007669"/>
    <property type="project" value="UniProtKB-KW"/>
</dbReference>
<feature type="domain" description="HTH LytTR-type" evidence="1">
    <location>
        <begin position="159"/>
        <end position="226"/>
    </location>
</feature>
<gene>
    <name evidence="2" type="ORF">ELLFYP34_03447</name>
</gene>
<evidence type="ECO:0000313" key="2">
    <source>
        <dbReference type="EMBL" id="VYU39256.1"/>
    </source>
</evidence>
<proteinExistence type="predicted"/>
<dbReference type="InterPro" id="IPR046947">
    <property type="entry name" value="LytR-like"/>
</dbReference>
<dbReference type="AlphaFoldDB" id="A0A6N3EBX3"/>